<comment type="caution">
    <text evidence="1">The sequence shown here is derived from an EMBL/GenBank/DDBJ whole genome shotgun (WGS) entry which is preliminary data.</text>
</comment>
<dbReference type="EMBL" id="VTER01000006">
    <property type="protein sequence ID" value="TYS47539.1"/>
    <property type="molecule type" value="Genomic_DNA"/>
</dbReference>
<accession>A0A5D4RAF5</accession>
<evidence type="ECO:0000313" key="2">
    <source>
        <dbReference type="Proteomes" id="UP000322139"/>
    </source>
</evidence>
<sequence length="73" mass="8364">MKNLRFLLKDGTDSSQVAKDLRVQLDVNRYQHVSVTPVTGRNEVIVQVPDDSGMMEETIESFMKDYQTGEMLE</sequence>
<reference evidence="1 2" key="1">
    <citation type="submission" date="2019-08" db="EMBL/GenBank/DDBJ databases">
        <title>Bacillus genomes from the desert of Cuatro Cienegas, Coahuila.</title>
        <authorList>
            <person name="Olmedo-Alvarez G."/>
        </authorList>
    </citation>
    <scope>NUCLEOTIDE SEQUENCE [LARGE SCALE GENOMIC DNA]</scope>
    <source>
        <strain evidence="1 2">CH446_14T</strain>
    </source>
</reference>
<dbReference type="RefSeq" id="WP_148974887.1">
    <property type="nucleotide sequence ID" value="NZ_JBNIKU010000006.1"/>
</dbReference>
<protein>
    <submittedName>
        <fullName evidence="1">Uncharacterized protein</fullName>
    </submittedName>
</protein>
<dbReference type="AlphaFoldDB" id="A0A5D4RAF5"/>
<name>A0A5D4RAF5_9BACI</name>
<gene>
    <name evidence="1" type="ORF">FZD51_11330</name>
</gene>
<organism evidence="1 2">
    <name type="scientific">Bacillus infantis</name>
    <dbReference type="NCBI Taxonomy" id="324767"/>
    <lineage>
        <taxon>Bacteria</taxon>
        <taxon>Bacillati</taxon>
        <taxon>Bacillota</taxon>
        <taxon>Bacilli</taxon>
        <taxon>Bacillales</taxon>
        <taxon>Bacillaceae</taxon>
        <taxon>Bacillus</taxon>
    </lineage>
</organism>
<proteinExistence type="predicted"/>
<evidence type="ECO:0000313" key="1">
    <source>
        <dbReference type="EMBL" id="TYS47539.1"/>
    </source>
</evidence>
<dbReference type="Proteomes" id="UP000322139">
    <property type="component" value="Unassembled WGS sequence"/>
</dbReference>